<gene>
    <name evidence="2" type="ORF">BYL167_LOCUS31250</name>
    <name evidence="1" type="ORF">GIL414_LOCUS27802</name>
</gene>
<dbReference type="Proteomes" id="UP000681967">
    <property type="component" value="Unassembled WGS sequence"/>
</dbReference>
<dbReference type="EMBL" id="CAJOBJ010045288">
    <property type="protein sequence ID" value="CAF4346982.1"/>
    <property type="molecule type" value="Genomic_DNA"/>
</dbReference>
<reference evidence="2" key="1">
    <citation type="submission" date="2021-02" db="EMBL/GenBank/DDBJ databases">
        <authorList>
            <person name="Nowell W R."/>
        </authorList>
    </citation>
    <scope>NUCLEOTIDE SEQUENCE</scope>
</reference>
<dbReference type="AlphaFoldDB" id="A0A8S2VHJ6"/>
<evidence type="ECO:0000313" key="2">
    <source>
        <dbReference type="EMBL" id="CAF4393678.1"/>
    </source>
</evidence>
<sequence>MVVSIYCISLIILIHVTWLIDLSCSLMRTQHEHQEDIALARGTALAGTNKNIFK</sequence>
<comment type="caution">
    <text evidence="2">The sequence shown here is derived from an EMBL/GenBank/DDBJ whole genome shotgun (WGS) entry which is preliminary data.</text>
</comment>
<evidence type="ECO:0000313" key="3">
    <source>
        <dbReference type="Proteomes" id="UP000681967"/>
    </source>
</evidence>
<proteinExistence type="predicted"/>
<dbReference type="Proteomes" id="UP000681720">
    <property type="component" value="Unassembled WGS sequence"/>
</dbReference>
<dbReference type="EMBL" id="CAJOBH010054308">
    <property type="protein sequence ID" value="CAF4393678.1"/>
    <property type="molecule type" value="Genomic_DNA"/>
</dbReference>
<name>A0A8S2VHJ6_9BILA</name>
<feature type="non-terminal residue" evidence="2">
    <location>
        <position position="1"/>
    </location>
</feature>
<evidence type="ECO:0000313" key="1">
    <source>
        <dbReference type="EMBL" id="CAF4346982.1"/>
    </source>
</evidence>
<organism evidence="2 3">
    <name type="scientific">Rotaria magnacalcarata</name>
    <dbReference type="NCBI Taxonomy" id="392030"/>
    <lineage>
        <taxon>Eukaryota</taxon>
        <taxon>Metazoa</taxon>
        <taxon>Spiralia</taxon>
        <taxon>Gnathifera</taxon>
        <taxon>Rotifera</taxon>
        <taxon>Eurotatoria</taxon>
        <taxon>Bdelloidea</taxon>
        <taxon>Philodinida</taxon>
        <taxon>Philodinidae</taxon>
        <taxon>Rotaria</taxon>
    </lineage>
</organism>
<accession>A0A8S2VHJ6</accession>
<protein>
    <submittedName>
        <fullName evidence="2">Uncharacterized protein</fullName>
    </submittedName>
</protein>